<evidence type="ECO:0000256" key="4">
    <source>
        <dbReference type="ARBA" id="ARBA00022679"/>
    </source>
</evidence>
<feature type="domain" description="PAC" evidence="10">
    <location>
        <begin position="241"/>
        <end position="293"/>
    </location>
</feature>
<dbReference type="InterPro" id="IPR052162">
    <property type="entry name" value="Sensor_kinase/Photoreceptor"/>
</dbReference>
<dbReference type="InterPro" id="IPR035965">
    <property type="entry name" value="PAS-like_dom_sf"/>
</dbReference>
<evidence type="ECO:0000259" key="10">
    <source>
        <dbReference type="PROSITE" id="PS50113"/>
    </source>
</evidence>
<dbReference type="InterPro" id="IPR036890">
    <property type="entry name" value="HATPase_C_sf"/>
</dbReference>
<name>A0AAP2GSU4_9BACT</name>
<dbReference type="PROSITE" id="PS50109">
    <property type="entry name" value="HIS_KIN"/>
    <property type="match status" value="1"/>
</dbReference>
<evidence type="ECO:0000259" key="8">
    <source>
        <dbReference type="PROSITE" id="PS50109"/>
    </source>
</evidence>
<keyword evidence="5" id="KW-0418">Kinase</keyword>
<dbReference type="NCBIfam" id="TIGR00229">
    <property type="entry name" value="sensory_box"/>
    <property type="match status" value="3"/>
</dbReference>
<dbReference type="InterPro" id="IPR001610">
    <property type="entry name" value="PAC"/>
</dbReference>
<proteinExistence type="predicted"/>
<dbReference type="SMART" id="SM00387">
    <property type="entry name" value="HATPase_c"/>
    <property type="match status" value="1"/>
</dbReference>
<keyword evidence="3" id="KW-0597">Phosphoprotein</keyword>
<dbReference type="Pfam" id="PF02518">
    <property type="entry name" value="HATPase_c"/>
    <property type="match status" value="1"/>
</dbReference>
<dbReference type="PROSITE" id="PS50112">
    <property type="entry name" value="PAS"/>
    <property type="match status" value="3"/>
</dbReference>
<dbReference type="RefSeq" id="WP_254169645.1">
    <property type="nucleotide sequence ID" value="NZ_JAHESF010000052.1"/>
</dbReference>
<gene>
    <name evidence="11" type="ORF">KK083_28955</name>
</gene>
<feature type="region of interest" description="Disordered" evidence="7">
    <location>
        <begin position="1"/>
        <end position="24"/>
    </location>
</feature>
<dbReference type="Gene3D" id="3.30.565.10">
    <property type="entry name" value="Histidine kinase-like ATPase, C-terminal domain"/>
    <property type="match status" value="1"/>
</dbReference>
<dbReference type="EMBL" id="JAHESF010000052">
    <property type="protein sequence ID" value="MBT1700957.1"/>
    <property type="molecule type" value="Genomic_DNA"/>
</dbReference>
<dbReference type="CDD" id="cd00130">
    <property type="entry name" value="PAS"/>
    <property type="match status" value="3"/>
</dbReference>
<dbReference type="Pfam" id="PF00989">
    <property type="entry name" value="PAS"/>
    <property type="match status" value="1"/>
</dbReference>
<dbReference type="SMART" id="SM00388">
    <property type="entry name" value="HisKA"/>
    <property type="match status" value="1"/>
</dbReference>
<dbReference type="InterPro" id="IPR004358">
    <property type="entry name" value="Sig_transdc_His_kin-like_C"/>
</dbReference>
<evidence type="ECO:0000259" key="9">
    <source>
        <dbReference type="PROSITE" id="PS50112"/>
    </source>
</evidence>
<feature type="domain" description="PAS" evidence="9">
    <location>
        <begin position="37"/>
        <end position="77"/>
    </location>
</feature>
<dbReference type="SUPFAM" id="SSF47384">
    <property type="entry name" value="Homodimeric domain of signal transducing histidine kinase"/>
    <property type="match status" value="1"/>
</dbReference>
<feature type="compositionally biased region" description="Polar residues" evidence="7">
    <location>
        <begin position="10"/>
        <end position="22"/>
    </location>
</feature>
<dbReference type="SUPFAM" id="SSF55785">
    <property type="entry name" value="PYP-like sensor domain (PAS domain)"/>
    <property type="match status" value="3"/>
</dbReference>
<keyword evidence="12" id="KW-1185">Reference proteome</keyword>
<feature type="domain" description="PAC" evidence="10">
    <location>
        <begin position="115"/>
        <end position="167"/>
    </location>
</feature>
<feature type="domain" description="PAC" evidence="10">
    <location>
        <begin position="387"/>
        <end position="439"/>
    </location>
</feature>
<organism evidence="11 12">
    <name type="scientific">Chryseosolibacter histidini</name>
    <dbReference type="NCBI Taxonomy" id="2782349"/>
    <lineage>
        <taxon>Bacteria</taxon>
        <taxon>Pseudomonadati</taxon>
        <taxon>Bacteroidota</taxon>
        <taxon>Cytophagia</taxon>
        <taxon>Cytophagales</taxon>
        <taxon>Chryseotaleaceae</taxon>
        <taxon>Chryseosolibacter</taxon>
    </lineage>
</organism>
<dbReference type="PROSITE" id="PS50113">
    <property type="entry name" value="PAC"/>
    <property type="match status" value="3"/>
</dbReference>
<dbReference type="InterPro" id="IPR005467">
    <property type="entry name" value="His_kinase_dom"/>
</dbReference>
<dbReference type="PRINTS" id="PR00344">
    <property type="entry name" value="BCTRLSENSOR"/>
</dbReference>
<dbReference type="Gene3D" id="1.10.287.130">
    <property type="match status" value="1"/>
</dbReference>
<keyword evidence="4" id="KW-0808">Transferase</keyword>
<evidence type="ECO:0000256" key="3">
    <source>
        <dbReference type="ARBA" id="ARBA00022553"/>
    </source>
</evidence>
<keyword evidence="6" id="KW-0175">Coiled coil</keyword>
<dbReference type="GO" id="GO:0000155">
    <property type="term" value="F:phosphorelay sensor kinase activity"/>
    <property type="evidence" value="ECO:0007669"/>
    <property type="project" value="InterPro"/>
</dbReference>
<comment type="catalytic activity">
    <reaction evidence="1">
        <text>ATP + protein L-histidine = ADP + protein N-phospho-L-histidine.</text>
        <dbReference type="EC" id="2.7.13.3"/>
    </reaction>
</comment>
<dbReference type="Proteomes" id="UP001319200">
    <property type="component" value="Unassembled WGS sequence"/>
</dbReference>
<dbReference type="AlphaFoldDB" id="A0AAP2GSU4"/>
<evidence type="ECO:0000256" key="1">
    <source>
        <dbReference type="ARBA" id="ARBA00000085"/>
    </source>
</evidence>
<accession>A0AAP2GSU4</accession>
<dbReference type="GO" id="GO:0006355">
    <property type="term" value="P:regulation of DNA-templated transcription"/>
    <property type="evidence" value="ECO:0007669"/>
    <property type="project" value="InterPro"/>
</dbReference>
<dbReference type="PANTHER" id="PTHR43304">
    <property type="entry name" value="PHYTOCHROME-LIKE PROTEIN CPH1"/>
    <property type="match status" value="1"/>
</dbReference>
<evidence type="ECO:0000256" key="5">
    <source>
        <dbReference type="ARBA" id="ARBA00022777"/>
    </source>
</evidence>
<evidence type="ECO:0000313" key="11">
    <source>
        <dbReference type="EMBL" id="MBT1700957.1"/>
    </source>
</evidence>
<dbReference type="Pfam" id="PF00512">
    <property type="entry name" value="HisKA"/>
    <property type="match status" value="1"/>
</dbReference>
<dbReference type="InterPro" id="IPR003594">
    <property type="entry name" value="HATPase_dom"/>
</dbReference>
<feature type="domain" description="PAS" evidence="9">
    <location>
        <begin position="312"/>
        <end position="385"/>
    </location>
</feature>
<dbReference type="Pfam" id="PF13426">
    <property type="entry name" value="PAS_9"/>
    <property type="match status" value="2"/>
</dbReference>
<dbReference type="SMART" id="SM00091">
    <property type="entry name" value="PAS"/>
    <property type="match status" value="3"/>
</dbReference>
<sequence length="689" mass="78546">MKIKKDRTISAENNLTDQSHSSDNLREQEYARALEQSEFRYNQFIQSLPAAVYTCDAQGHITLYNDAAVALWGKEPEIGKDLWCGSWKIYNPDGSELPLDSCPMAIALKEKRPVYGREIIVERPDGVRVNVLPHPKPLFDISGTLVGAVNMLIDISDFKRAGAAIKESEERFHSMADHAPVVVWMTDEAGNNNYMNRKWNEITGKSFADAQDKGWLDSVHPDDHDTALHDWNRCFEARQPLNISFRLKKEDDGYILASVSGNPRYNAQQRFMGYIGILEDVTSQQQKRVAMEEVLQDTIEELRLKNIELKKSEERFHRMISEVQDYAIILLSKEGIIENWNKGAEKIKGYTAEEAIGKSFKMFYTTEDQQRKLPEQLIQRAYNEGKATHEGWRVRKDGSKFWGSILITALHNDAGDVIGFSKVTRDLTDKKLADDALKASAMQLEDKNRELEAMNQELASFAYVSSHDLQEPLRKIQTFASRIIESEKNLSPKGQDYFARMQNAAHRMQTLIEDLLAYSRTNTSESKFEQTNLNEILEEVKNDLKESIDEKHAVITSQPLPTLEVVRFQFAQLLTNVLSNAIKFSKPHTAPEISITYNTVQGHKINNTHAVADTTYHHIAIRDNGIGFEPEHKHKIFEVFQRLHGRTEYGGTGIGLAICKKIMDNHKGMIVAESEPEQGATFHLYLPMR</sequence>
<evidence type="ECO:0000256" key="6">
    <source>
        <dbReference type="SAM" id="Coils"/>
    </source>
</evidence>
<feature type="coiled-coil region" evidence="6">
    <location>
        <begin position="434"/>
        <end position="461"/>
    </location>
</feature>
<dbReference type="InterPro" id="IPR036097">
    <property type="entry name" value="HisK_dim/P_sf"/>
</dbReference>
<dbReference type="SMART" id="SM00086">
    <property type="entry name" value="PAC"/>
    <property type="match status" value="3"/>
</dbReference>
<dbReference type="InterPro" id="IPR003661">
    <property type="entry name" value="HisK_dim/P_dom"/>
</dbReference>
<feature type="domain" description="PAS" evidence="9">
    <location>
        <begin position="168"/>
        <end position="238"/>
    </location>
</feature>
<reference evidence="11 12" key="1">
    <citation type="submission" date="2021-05" db="EMBL/GenBank/DDBJ databases">
        <title>A Polyphasic approach of four new species of the genus Ohtaekwangia: Ohtaekwangia histidinii sp. nov., Ohtaekwangia cretensis sp. nov., Ohtaekwangia indiensis sp. nov., Ohtaekwangia reichenbachii sp. nov. from diverse environment.</title>
        <authorList>
            <person name="Octaviana S."/>
        </authorList>
    </citation>
    <scope>NUCLEOTIDE SEQUENCE [LARGE SCALE GENOMIC DNA]</scope>
    <source>
        <strain evidence="11 12">PWU4</strain>
    </source>
</reference>
<dbReference type="FunFam" id="3.30.565.10:FF:000006">
    <property type="entry name" value="Sensor histidine kinase WalK"/>
    <property type="match status" value="1"/>
</dbReference>
<dbReference type="InterPro" id="IPR000014">
    <property type="entry name" value="PAS"/>
</dbReference>
<comment type="caution">
    <text evidence="11">The sequence shown here is derived from an EMBL/GenBank/DDBJ whole genome shotgun (WGS) entry which is preliminary data.</text>
</comment>
<dbReference type="CDD" id="cd00082">
    <property type="entry name" value="HisKA"/>
    <property type="match status" value="1"/>
</dbReference>
<feature type="domain" description="Histidine kinase" evidence="8">
    <location>
        <begin position="464"/>
        <end position="689"/>
    </location>
</feature>
<protein>
    <recommendedName>
        <fullName evidence="2">histidine kinase</fullName>
        <ecNumber evidence="2">2.7.13.3</ecNumber>
    </recommendedName>
</protein>
<dbReference type="SUPFAM" id="SSF55874">
    <property type="entry name" value="ATPase domain of HSP90 chaperone/DNA topoisomerase II/histidine kinase"/>
    <property type="match status" value="1"/>
</dbReference>
<dbReference type="InterPro" id="IPR000700">
    <property type="entry name" value="PAS-assoc_C"/>
</dbReference>
<evidence type="ECO:0000256" key="2">
    <source>
        <dbReference type="ARBA" id="ARBA00012438"/>
    </source>
</evidence>
<evidence type="ECO:0000256" key="7">
    <source>
        <dbReference type="SAM" id="MobiDB-lite"/>
    </source>
</evidence>
<evidence type="ECO:0000313" key="12">
    <source>
        <dbReference type="Proteomes" id="UP001319200"/>
    </source>
</evidence>
<dbReference type="PANTHER" id="PTHR43304:SF1">
    <property type="entry name" value="PAC DOMAIN-CONTAINING PROTEIN"/>
    <property type="match status" value="1"/>
</dbReference>
<dbReference type="Gene3D" id="3.30.450.20">
    <property type="entry name" value="PAS domain"/>
    <property type="match status" value="3"/>
</dbReference>
<dbReference type="InterPro" id="IPR013767">
    <property type="entry name" value="PAS_fold"/>
</dbReference>
<dbReference type="EC" id="2.7.13.3" evidence="2"/>